<dbReference type="InterPro" id="IPR024590">
    <property type="entry name" value="HrpA_C"/>
</dbReference>
<dbReference type="RefSeq" id="WP_275279343.1">
    <property type="nucleotide sequence ID" value="NZ_CP119108.1"/>
</dbReference>
<keyword evidence="4" id="KW-0067">ATP-binding</keyword>
<dbReference type="Gene3D" id="3.40.50.300">
    <property type="entry name" value="P-loop containing nucleotide triphosphate hydrolases"/>
    <property type="match status" value="2"/>
</dbReference>
<dbReference type="InterPro" id="IPR001650">
    <property type="entry name" value="Helicase_C-like"/>
</dbReference>
<dbReference type="InterPro" id="IPR011709">
    <property type="entry name" value="DEAD-box_helicase_OB_fold"/>
</dbReference>
<keyword evidence="3 8" id="KW-0347">Helicase</keyword>
<name>A0ABY8C0L2_9MICO</name>
<feature type="compositionally biased region" description="Low complexity" evidence="5">
    <location>
        <begin position="560"/>
        <end position="569"/>
    </location>
</feature>
<dbReference type="PROSITE" id="PS51194">
    <property type="entry name" value="HELICASE_CTER"/>
    <property type="match status" value="1"/>
</dbReference>
<dbReference type="PANTHER" id="PTHR18934">
    <property type="entry name" value="ATP-DEPENDENT RNA HELICASE"/>
    <property type="match status" value="1"/>
</dbReference>
<dbReference type="CDD" id="cd18791">
    <property type="entry name" value="SF2_C_RHA"/>
    <property type="match status" value="1"/>
</dbReference>
<dbReference type="PANTHER" id="PTHR18934:SF99">
    <property type="entry name" value="ATP-DEPENDENT RNA HELICASE DHX37-RELATED"/>
    <property type="match status" value="1"/>
</dbReference>
<organism evidence="8 9">
    <name type="scientific">Microbacterium horticulturae</name>
    <dbReference type="NCBI Taxonomy" id="3028316"/>
    <lineage>
        <taxon>Bacteria</taxon>
        <taxon>Bacillati</taxon>
        <taxon>Actinomycetota</taxon>
        <taxon>Actinomycetes</taxon>
        <taxon>Micrococcales</taxon>
        <taxon>Microbacteriaceae</taxon>
        <taxon>Microbacterium</taxon>
    </lineage>
</organism>
<evidence type="ECO:0000256" key="2">
    <source>
        <dbReference type="ARBA" id="ARBA00022801"/>
    </source>
</evidence>
<keyword evidence="9" id="KW-1185">Reference proteome</keyword>
<dbReference type="Proteomes" id="UP001214553">
    <property type="component" value="Chromosome"/>
</dbReference>
<dbReference type="Pfam" id="PF00270">
    <property type="entry name" value="DEAD"/>
    <property type="match status" value="1"/>
</dbReference>
<evidence type="ECO:0000313" key="9">
    <source>
        <dbReference type="Proteomes" id="UP001214553"/>
    </source>
</evidence>
<dbReference type="Gene3D" id="1.20.120.1080">
    <property type="match status" value="1"/>
</dbReference>
<feature type="region of interest" description="Disordered" evidence="5">
    <location>
        <begin position="1014"/>
        <end position="1063"/>
    </location>
</feature>
<dbReference type="Pfam" id="PF07717">
    <property type="entry name" value="OB_NTP_bind"/>
    <property type="match status" value="1"/>
</dbReference>
<dbReference type="GO" id="GO:0003724">
    <property type="term" value="F:RNA helicase activity"/>
    <property type="evidence" value="ECO:0007669"/>
    <property type="project" value="UniProtKB-EC"/>
</dbReference>
<evidence type="ECO:0000256" key="4">
    <source>
        <dbReference type="ARBA" id="ARBA00022840"/>
    </source>
</evidence>
<gene>
    <name evidence="8" type="primary">hrpA</name>
    <name evidence="8" type="ORF">PU630_05380</name>
</gene>
<dbReference type="SMART" id="SM00847">
    <property type="entry name" value="HA2"/>
    <property type="match status" value="1"/>
</dbReference>
<sequence>MSAPEPVIAYPPELPVSAARDEIARAIADHQVVIVAGATGSGKTTQLPKICLELGRTRIAHTQPRRIAARSIAERVAEELQVPLGSTVGYKVRFTDKVTDDTRITLMTDGILLNEIHRDRQLGRYDTIIVDEAHERSLNVDFLIGYLRRILPRRPDLKVIITSATIDPESFAKHFAEPDGTPAPIIEVSGRTYPVEIRYRPPAAVRAKRDETPDDLDGLTAALRELDREPAGDVLVFLPGEAEIRDAMDAVRGMYAKDAAPTEVLPLYGRLSAAEQHRVFERSTVAGVRRRVILSTNVAETSLTVPGIRYVVDAGTARISRYSNRSKIQRLPIEPISQASAMQRSGRAGRTAPGIAIRLYAEDDFQTRPEFTQPEVLRTSLASVVLQMLSLGFGDIADFPFLTPPDSRGVKAAFDLLVELGAVTTRPARERSESKRALTDIGRELARLPIDPRFARMLLEARRTGVLPEVRAIVAGMSIPDVRERPEERREEADRLHARFADPTSDFLSILNLWNHLQQLQHDLGSSAFRRTCRAEHLNYVRVREWFDVHRQLGSLLKPSSVERASAASESKRTDNGRRRFDSLRSLNDRADLNDQGAADPEAVHKAILSGLLSQIGVLDTRSLSAPSDRKAKGEKRRKPRAEYLGARGARFQIFPGSALRGKSPQAVMAAELVETSRLFARTVAVIDPEWAEPLAGDLARRQLSDPHWSKDAGAAVAAQKVTLFGVEIIPRRRVQLARFDQPLARELFVRHALVEGEWDSSGLDKRLTAFERRNLELRRRLEKVEERERRRDILAGDEAVFAFYDARLPRDVFDARSFENWWREASGRTPHLLDLTEADLVDDASRADARDFPTRWTQGDQVLSLAYRFEPGAADDGVTVVVPLALLAQLRPDGFDWQVPGMRDELITALIRALPKSIRRHVVPAADWASRFAEELADQGPESHDGMPRSTLREALADRIRRVASQPVTAADFDMERVPGHLLVSFRAVDARGRAIGSDRDLGALQSRLAERSRNAVSRSLSTDTTRSPREERSDESKRPSARGSDRFDSLRSLNDRQSAFPERAGMTTWDIDEIPEVVDTKVAGGVVRGYPALVDDGTSVSARIEATPEQAAASLRAGVRRLVLLSTPSPADYVLDHLTSAEKLALAASPYPSARAAVEDCRVAVADAVIARTHPGGVVRTRAEFDTVREAFAGAVMDELFAAVSLLARILTAARDVERTVKRTNAFTLLSALGDIKTQLAGLVFSGFVSRTGLAQLAHLPRYLQGALIRLQALSDNPGRDRQRQTELERALALYEEAGGVIPPPSDAPGALIAVRWMLEEYRVSLFAQTLGTAQPVSLPRIVKALGARAS</sequence>
<accession>A0ABY8C0L2</accession>
<dbReference type="EMBL" id="CP119108">
    <property type="protein sequence ID" value="WEG09989.1"/>
    <property type="molecule type" value="Genomic_DNA"/>
</dbReference>
<dbReference type="SMART" id="SM00487">
    <property type="entry name" value="DEXDc"/>
    <property type="match status" value="1"/>
</dbReference>
<protein>
    <submittedName>
        <fullName evidence="8">ATP-dependent RNA helicase HrpA</fullName>
        <ecNumber evidence="8">3.6.4.13</ecNumber>
    </submittedName>
</protein>
<reference evidence="8 9" key="1">
    <citation type="submission" date="2023-03" db="EMBL/GenBank/DDBJ databases">
        <title>Genome sequence of Microbacterium sp. KACC 23027.</title>
        <authorList>
            <person name="Kim S."/>
            <person name="Heo J."/>
            <person name="Kwon S.-W."/>
        </authorList>
    </citation>
    <scope>NUCLEOTIDE SEQUENCE [LARGE SCALE GENOMIC DNA]</scope>
    <source>
        <strain evidence="8 9">KACC 23027</strain>
    </source>
</reference>
<dbReference type="InterPro" id="IPR011545">
    <property type="entry name" value="DEAD/DEAH_box_helicase_dom"/>
</dbReference>
<feature type="compositionally biased region" description="Polar residues" evidence="5">
    <location>
        <begin position="1016"/>
        <end position="1027"/>
    </location>
</feature>
<feature type="compositionally biased region" description="Basic and acidic residues" evidence="5">
    <location>
        <begin position="1028"/>
        <end position="1051"/>
    </location>
</feature>
<dbReference type="InterPro" id="IPR007502">
    <property type="entry name" value="Helicase-assoc_dom"/>
</dbReference>
<dbReference type="Pfam" id="PF21010">
    <property type="entry name" value="HA2_C"/>
    <property type="match status" value="1"/>
</dbReference>
<dbReference type="SMART" id="SM00490">
    <property type="entry name" value="HELICc"/>
    <property type="match status" value="1"/>
</dbReference>
<feature type="compositionally biased region" description="Basic and acidic residues" evidence="5">
    <location>
        <begin position="570"/>
        <end position="583"/>
    </location>
</feature>
<evidence type="ECO:0000256" key="5">
    <source>
        <dbReference type="SAM" id="MobiDB-lite"/>
    </source>
</evidence>
<feature type="domain" description="Helicase C-terminal" evidence="7">
    <location>
        <begin position="218"/>
        <end position="392"/>
    </location>
</feature>
<evidence type="ECO:0000313" key="8">
    <source>
        <dbReference type="EMBL" id="WEG09989.1"/>
    </source>
</evidence>
<dbReference type="EC" id="3.6.4.13" evidence="8"/>
<keyword evidence="1" id="KW-0547">Nucleotide-binding</keyword>
<dbReference type="Pfam" id="PF00271">
    <property type="entry name" value="Helicase_C"/>
    <property type="match status" value="1"/>
</dbReference>
<evidence type="ECO:0000259" key="7">
    <source>
        <dbReference type="PROSITE" id="PS51194"/>
    </source>
</evidence>
<dbReference type="InterPro" id="IPR014001">
    <property type="entry name" value="Helicase_ATP-bd"/>
</dbReference>
<dbReference type="SUPFAM" id="SSF52540">
    <property type="entry name" value="P-loop containing nucleoside triphosphate hydrolases"/>
    <property type="match status" value="1"/>
</dbReference>
<evidence type="ECO:0000256" key="3">
    <source>
        <dbReference type="ARBA" id="ARBA00022806"/>
    </source>
</evidence>
<evidence type="ECO:0000259" key="6">
    <source>
        <dbReference type="PROSITE" id="PS51192"/>
    </source>
</evidence>
<feature type="region of interest" description="Disordered" evidence="5">
    <location>
        <begin position="560"/>
        <end position="583"/>
    </location>
</feature>
<dbReference type="Pfam" id="PF11898">
    <property type="entry name" value="DUF3418"/>
    <property type="match status" value="1"/>
</dbReference>
<dbReference type="NCBIfam" id="TIGR01967">
    <property type="entry name" value="DEAH_box_HrpA"/>
    <property type="match status" value="1"/>
</dbReference>
<dbReference type="GO" id="GO:0016787">
    <property type="term" value="F:hydrolase activity"/>
    <property type="evidence" value="ECO:0007669"/>
    <property type="project" value="UniProtKB-KW"/>
</dbReference>
<feature type="domain" description="Helicase ATP-binding" evidence="6">
    <location>
        <begin position="24"/>
        <end position="175"/>
    </location>
</feature>
<dbReference type="InterPro" id="IPR010222">
    <property type="entry name" value="RNA_helicase_HrpA"/>
</dbReference>
<dbReference type="InterPro" id="IPR027417">
    <property type="entry name" value="P-loop_NTPase"/>
</dbReference>
<keyword evidence="2 8" id="KW-0378">Hydrolase</keyword>
<evidence type="ECO:0000256" key="1">
    <source>
        <dbReference type="ARBA" id="ARBA00022741"/>
    </source>
</evidence>
<proteinExistence type="predicted"/>
<dbReference type="PROSITE" id="PS51192">
    <property type="entry name" value="HELICASE_ATP_BIND_1"/>
    <property type="match status" value="1"/>
</dbReference>